<dbReference type="AlphaFoldDB" id="A0AA39PIY6"/>
<sequence length="104" mass="11803">MASRTKARFVVRTLKNCGVEEEASHMFKVGEEMMKYEQGDGDTKPPPPGAQPNVERWSLVFFTRPGNSVVLRALVEDSHHVAEAVLNATRKNFKLGERVEEWFV</sequence>
<gene>
    <name evidence="1" type="ORF">EDD18DRAFT_1112140</name>
</gene>
<reference evidence="1" key="1">
    <citation type="submission" date="2023-06" db="EMBL/GenBank/DDBJ databases">
        <authorList>
            <consortium name="Lawrence Berkeley National Laboratory"/>
            <person name="Ahrendt S."/>
            <person name="Sahu N."/>
            <person name="Indic B."/>
            <person name="Wong-Bajracharya J."/>
            <person name="Merenyi Z."/>
            <person name="Ke H.-M."/>
            <person name="Monk M."/>
            <person name="Kocsube S."/>
            <person name="Drula E."/>
            <person name="Lipzen A."/>
            <person name="Balint B."/>
            <person name="Henrissat B."/>
            <person name="Andreopoulos B."/>
            <person name="Martin F.M."/>
            <person name="Harder C.B."/>
            <person name="Rigling D."/>
            <person name="Ford K.L."/>
            <person name="Foster G.D."/>
            <person name="Pangilinan J."/>
            <person name="Papanicolaou A."/>
            <person name="Barry K."/>
            <person name="LaButti K."/>
            <person name="Viragh M."/>
            <person name="Koriabine M."/>
            <person name="Yan M."/>
            <person name="Riley R."/>
            <person name="Champramary S."/>
            <person name="Plett K.L."/>
            <person name="Tsai I.J."/>
            <person name="Slot J."/>
            <person name="Sipos G."/>
            <person name="Plett J."/>
            <person name="Nagy L.G."/>
            <person name="Grigoriev I.V."/>
        </authorList>
    </citation>
    <scope>NUCLEOTIDE SEQUENCE</scope>
    <source>
        <strain evidence="1">HWK02</strain>
    </source>
</reference>
<dbReference type="EMBL" id="JAUEPU010000059">
    <property type="protein sequence ID" value="KAK0484088.1"/>
    <property type="molecule type" value="Genomic_DNA"/>
</dbReference>
<keyword evidence="2" id="KW-1185">Reference proteome</keyword>
<name>A0AA39PIY6_9AGAR</name>
<accession>A0AA39PIY6</accession>
<proteinExistence type="predicted"/>
<protein>
    <submittedName>
        <fullName evidence="1">Uncharacterized protein</fullName>
    </submittedName>
</protein>
<evidence type="ECO:0000313" key="2">
    <source>
        <dbReference type="Proteomes" id="UP001175228"/>
    </source>
</evidence>
<organism evidence="1 2">
    <name type="scientific">Armillaria luteobubalina</name>
    <dbReference type="NCBI Taxonomy" id="153913"/>
    <lineage>
        <taxon>Eukaryota</taxon>
        <taxon>Fungi</taxon>
        <taxon>Dikarya</taxon>
        <taxon>Basidiomycota</taxon>
        <taxon>Agaricomycotina</taxon>
        <taxon>Agaricomycetes</taxon>
        <taxon>Agaricomycetidae</taxon>
        <taxon>Agaricales</taxon>
        <taxon>Marasmiineae</taxon>
        <taxon>Physalacriaceae</taxon>
        <taxon>Armillaria</taxon>
    </lineage>
</organism>
<comment type="caution">
    <text evidence="1">The sequence shown here is derived from an EMBL/GenBank/DDBJ whole genome shotgun (WGS) entry which is preliminary data.</text>
</comment>
<evidence type="ECO:0000313" key="1">
    <source>
        <dbReference type="EMBL" id="KAK0484088.1"/>
    </source>
</evidence>
<dbReference type="Proteomes" id="UP001175228">
    <property type="component" value="Unassembled WGS sequence"/>
</dbReference>